<dbReference type="InterPro" id="IPR050832">
    <property type="entry name" value="Bact_Acetyltransf"/>
</dbReference>
<keyword evidence="5" id="KW-1185">Reference proteome</keyword>
<comment type="caution">
    <text evidence="4">The sequence shown here is derived from an EMBL/GenBank/DDBJ whole genome shotgun (WGS) entry which is preliminary data.</text>
</comment>
<evidence type="ECO:0000256" key="1">
    <source>
        <dbReference type="ARBA" id="ARBA00022679"/>
    </source>
</evidence>
<evidence type="ECO:0000259" key="3">
    <source>
        <dbReference type="PROSITE" id="PS51186"/>
    </source>
</evidence>
<organism evidence="4 5">
    <name type="scientific">Georgenia alba</name>
    <dbReference type="NCBI Taxonomy" id="2233858"/>
    <lineage>
        <taxon>Bacteria</taxon>
        <taxon>Bacillati</taxon>
        <taxon>Actinomycetota</taxon>
        <taxon>Actinomycetes</taxon>
        <taxon>Micrococcales</taxon>
        <taxon>Bogoriellaceae</taxon>
        <taxon>Georgenia</taxon>
    </lineage>
</organism>
<gene>
    <name evidence="4" type="ORF">ACFQQL_07555</name>
</gene>
<dbReference type="PANTHER" id="PTHR43877">
    <property type="entry name" value="AMINOALKYLPHOSPHONATE N-ACETYLTRANSFERASE-RELATED-RELATED"/>
    <property type="match status" value="1"/>
</dbReference>
<dbReference type="InterPro" id="IPR016181">
    <property type="entry name" value="Acyl_CoA_acyltransferase"/>
</dbReference>
<name>A0ABW2Q6Y2_9MICO</name>
<dbReference type="EMBL" id="JBHTCQ010000001">
    <property type="protein sequence ID" value="MFC7404961.1"/>
    <property type="molecule type" value="Genomic_DNA"/>
</dbReference>
<dbReference type="Gene3D" id="3.40.630.30">
    <property type="match status" value="1"/>
</dbReference>
<evidence type="ECO:0000313" key="5">
    <source>
        <dbReference type="Proteomes" id="UP001596455"/>
    </source>
</evidence>
<dbReference type="InterPro" id="IPR000182">
    <property type="entry name" value="GNAT_dom"/>
</dbReference>
<evidence type="ECO:0000313" key="4">
    <source>
        <dbReference type="EMBL" id="MFC7404961.1"/>
    </source>
</evidence>
<dbReference type="Pfam" id="PF13527">
    <property type="entry name" value="Acetyltransf_9"/>
    <property type="match status" value="1"/>
</dbReference>
<dbReference type="GO" id="GO:0016746">
    <property type="term" value="F:acyltransferase activity"/>
    <property type="evidence" value="ECO:0007669"/>
    <property type="project" value="UniProtKB-KW"/>
</dbReference>
<accession>A0ABW2Q6Y2</accession>
<reference evidence="5" key="1">
    <citation type="journal article" date="2019" name="Int. J. Syst. Evol. Microbiol.">
        <title>The Global Catalogue of Microorganisms (GCM) 10K type strain sequencing project: providing services to taxonomists for standard genome sequencing and annotation.</title>
        <authorList>
            <consortium name="The Broad Institute Genomics Platform"/>
            <consortium name="The Broad Institute Genome Sequencing Center for Infectious Disease"/>
            <person name="Wu L."/>
            <person name="Ma J."/>
        </authorList>
    </citation>
    <scope>NUCLEOTIDE SEQUENCE [LARGE SCALE GENOMIC DNA]</scope>
    <source>
        <strain evidence="5">JCM 1490</strain>
    </source>
</reference>
<dbReference type="SUPFAM" id="SSF55729">
    <property type="entry name" value="Acyl-CoA N-acyltransferases (Nat)"/>
    <property type="match status" value="1"/>
</dbReference>
<dbReference type="Proteomes" id="UP001596455">
    <property type="component" value="Unassembled WGS sequence"/>
</dbReference>
<sequence length="211" mass="22455">MLSASGRSPDRSGIASWRANSIARQSGSRLSSTAMDVSIQPERPADHEAVADVVRRAFVEDPRVAGMVSSIRRSPRYRSGLALVARAEGRIAGFVMCSGTDLVSDDGTIREVLTLAPLAVAPEFQGRGIGAALVRAVISEADRDGEPLVVLEGSPSYYGRLGFRFAPDLGIHLDLPERAPREAAQAYPLSNYELQVRGRVAYPPAIAALAG</sequence>
<protein>
    <submittedName>
        <fullName evidence="4">GNAT family N-acetyltransferase</fullName>
        <ecNumber evidence="4">2.3.-.-</ecNumber>
    </submittedName>
</protein>
<keyword evidence="1 4" id="KW-0808">Transferase</keyword>
<evidence type="ECO:0000256" key="2">
    <source>
        <dbReference type="ARBA" id="ARBA00023315"/>
    </source>
</evidence>
<dbReference type="PANTHER" id="PTHR43877:SF1">
    <property type="entry name" value="ACETYLTRANSFERASE"/>
    <property type="match status" value="1"/>
</dbReference>
<dbReference type="EC" id="2.3.-.-" evidence="4"/>
<dbReference type="CDD" id="cd04301">
    <property type="entry name" value="NAT_SF"/>
    <property type="match status" value="1"/>
</dbReference>
<proteinExistence type="predicted"/>
<dbReference type="RefSeq" id="WP_382392845.1">
    <property type="nucleotide sequence ID" value="NZ_JBHTCQ010000001.1"/>
</dbReference>
<feature type="domain" description="N-acetyltransferase" evidence="3">
    <location>
        <begin position="37"/>
        <end position="182"/>
    </location>
</feature>
<dbReference type="PROSITE" id="PS51186">
    <property type="entry name" value="GNAT"/>
    <property type="match status" value="1"/>
</dbReference>
<keyword evidence="2 4" id="KW-0012">Acyltransferase</keyword>